<comment type="caution">
    <text evidence="2">The sequence shown here is derived from an EMBL/GenBank/DDBJ whole genome shotgun (WGS) entry which is preliminary data.</text>
</comment>
<dbReference type="Proteomes" id="UP001174909">
    <property type="component" value="Unassembled WGS sequence"/>
</dbReference>
<dbReference type="PANTHER" id="PTHR31025">
    <property type="entry name" value="SI:CH211-196P9.1-RELATED"/>
    <property type="match status" value="1"/>
</dbReference>
<accession>A0AA35QUH2</accession>
<dbReference type="EMBL" id="CASHTH010000149">
    <property type="protein sequence ID" value="CAI7992591.1"/>
    <property type="molecule type" value="Genomic_DNA"/>
</dbReference>
<protein>
    <submittedName>
        <fullName evidence="2">Uncharacterized protein</fullName>
    </submittedName>
</protein>
<feature type="region of interest" description="Disordered" evidence="1">
    <location>
        <begin position="174"/>
        <end position="196"/>
    </location>
</feature>
<evidence type="ECO:0000313" key="3">
    <source>
        <dbReference type="Proteomes" id="UP001174909"/>
    </source>
</evidence>
<reference evidence="2" key="1">
    <citation type="submission" date="2023-03" db="EMBL/GenBank/DDBJ databases">
        <authorList>
            <person name="Steffen K."/>
            <person name="Cardenas P."/>
        </authorList>
    </citation>
    <scope>NUCLEOTIDE SEQUENCE</scope>
</reference>
<proteinExistence type="predicted"/>
<feature type="region of interest" description="Disordered" evidence="1">
    <location>
        <begin position="1"/>
        <end position="44"/>
    </location>
</feature>
<gene>
    <name evidence="2" type="ORF">GBAR_LOCUS1049</name>
</gene>
<keyword evidence="3" id="KW-1185">Reference proteome</keyword>
<evidence type="ECO:0000256" key="1">
    <source>
        <dbReference type="SAM" id="MobiDB-lite"/>
    </source>
</evidence>
<feature type="compositionally biased region" description="Low complexity" evidence="1">
    <location>
        <begin position="8"/>
        <end position="35"/>
    </location>
</feature>
<organism evidence="2 3">
    <name type="scientific">Geodia barretti</name>
    <name type="common">Barrett's horny sponge</name>
    <dbReference type="NCBI Taxonomy" id="519541"/>
    <lineage>
        <taxon>Eukaryota</taxon>
        <taxon>Metazoa</taxon>
        <taxon>Porifera</taxon>
        <taxon>Demospongiae</taxon>
        <taxon>Heteroscleromorpha</taxon>
        <taxon>Tetractinellida</taxon>
        <taxon>Astrophorina</taxon>
        <taxon>Geodiidae</taxon>
        <taxon>Geodia</taxon>
    </lineage>
</organism>
<dbReference type="AlphaFoldDB" id="A0AA35QUH2"/>
<sequence>MCPRRSLTDTTSADSVDDSPTPTPPSTLSSAVLSTDSEDDDSLPERCNKDVCEINHGEPSSPGTSFSRLPKLDWAEGLALPTRFSTPTTKAIETGVLTKSARVEIVHSVATLMLMHTSRPTPHDLDTVSRRLIVKHPKLRDTVDKGYGSWRSKLRTKFKNLRRPNRAQKAGIIVPPPSKRAKIPSPTPASPSASDTAEYDRHVSFLQRSFMSKKWSLASMLTVLEETGELRRTWIREENPSVSEIFEKFPCLSDSRIMLNEFCSLTGAEECKFKENWGKYEKLVFKYAPLEQKKSLKNLLHQYHAEECDNADRTAAYTLDLLWALLSTNRSSGQPLISIFEGESLDIEECIAGLNTTAPCIAAFGVTRDNIADVKVIVETDNILPVNTLSTSIHVCFACYYIFNISFPPSYKHILLFLEKYVYGLKSSQKLPMSVVLVHDGMERVLDT</sequence>
<dbReference type="PANTHER" id="PTHR31025:SF9">
    <property type="entry name" value="SI:DKEY-286J15.1"/>
    <property type="match status" value="1"/>
</dbReference>
<evidence type="ECO:0000313" key="2">
    <source>
        <dbReference type="EMBL" id="CAI7992591.1"/>
    </source>
</evidence>
<name>A0AA35QUH2_GEOBA</name>